<reference evidence="2 3" key="1">
    <citation type="submission" date="2024-02" db="EMBL/GenBank/DDBJ databases">
        <title>A Gaetbulibacter species isolated from tidal flats and genomic insights of their niches.</title>
        <authorList>
            <person name="Ye Y."/>
        </authorList>
    </citation>
    <scope>NUCLEOTIDE SEQUENCE [LARGE SCALE GENOMIC DNA]</scope>
    <source>
        <strain evidence="2 3">KYW382</strain>
    </source>
</reference>
<protein>
    <recommendedName>
        <fullName evidence="4">DUF2306 domain-containing protein</fullName>
    </recommendedName>
</protein>
<feature type="transmembrane region" description="Helical" evidence="1">
    <location>
        <begin position="80"/>
        <end position="99"/>
    </location>
</feature>
<evidence type="ECO:0000256" key="1">
    <source>
        <dbReference type="SAM" id="Phobius"/>
    </source>
</evidence>
<dbReference type="Proteomes" id="UP001610100">
    <property type="component" value="Unassembled WGS sequence"/>
</dbReference>
<keyword evidence="1" id="KW-1133">Transmembrane helix</keyword>
<evidence type="ECO:0000313" key="2">
    <source>
        <dbReference type="EMBL" id="MFH6770366.1"/>
    </source>
</evidence>
<dbReference type="RefSeq" id="WP_344738475.1">
    <property type="nucleotide sequence ID" value="NZ_BAABAY010000001.1"/>
</dbReference>
<evidence type="ECO:0000313" key="3">
    <source>
        <dbReference type="Proteomes" id="UP001610100"/>
    </source>
</evidence>
<feature type="transmembrane region" description="Helical" evidence="1">
    <location>
        <begin position="196"/>
        <end position="216"/>
    </location>
</feature>
<feature type="transmembrane region" description="Helical" evidence="1">
    <location>
        <begin position="12"/>
        <end position="34"/>
    </location>
</feature>
<name>A0ABW7MU51_9FLAO</name>
<evidence type="ECO:0008006" key="4">
    <source>
        <dbReference type="Google" id="ProtNLM"/>
    </source>
</evidence>
<sequence length="226" mass="26119">MEKIKVKQQSKLMWYISIAALTFVILAFGSLSMVDTDRLERYLKPFVVIHILSALGWLMLFSYQSWLITKRRLEKHRSNLRLATILVVITTIFSIVITYQWGSAQRFVGESRDVLCFAILFFASIWAVNRGKQETHKRLMLMALLNLIVPATTRVKFLFDLTDGFMLLITVLIWILVPILYDLVTLRKIHKATILGIVFTILSFVLMIATVMSPLMEDIDAFLYAH</sequence>
<organism evidence="2 3">
    <name type="scientific">Gaetbulibacter aestuarii</name>
    <dbReference type="NCBI Taxonomy" id="1502358"/>
    <lineage>
        <taxon>Bacteria</taxon>
        <taxon>Pseudomonadati</taxon>
        <taxon>Bacteroidota</taxon>
        <taxon>Flavobacteriia</taxon>
        <taxon>Flavobacteriales</taxon>
        <taxon>Flavobacteriaceae</taxon>
        <taxon>Gaetbulibacter</taxon>
    </lineage>
</organism>
<feature type="transmembrane region" description="Helical" evidence="1">
    <location>
        <begin position="111"/>
        <end position="128"/>
    </location>
</feature>
<proteinExistence type="predicted"/>
<accession>A0ABW7MU51</accession>
<keyword evidence="1" id="KW-0472">Membrane</keyword>
<comment type="caution">
    <text evidence="2">The sequence shown here is derived from an EMBL/GenBank/DDBJ whole genome shotgun (WGS) entry which is preliminary data.</text>
</comment>
<feature type="transmembrane region" description="Helical" evidence="1">
    <location>
        <begin position="140"/>
        <end position="159"/>
    </location>
</feature>
<keyword evidence="3" id="KW-1185">Reference proteome</keyword>
<feature type="transmembrane region" description="Helical" evidence="1">
    <location>
        <begin position="46"/>
        <end position="68"/>
    </location>
</feature>
<feature type="transmembrane region" description="Helical" evidence="1">
    <location>
        <begin position="165"/>
        <end position="184"/>
    </location>
</feature>
<dbReference type="EMBL" id="JBAWKB010000001">
    <property type="protein sequence ID" value="MFH6770366.1"/>
    <property type="molecule type" value="Genomic_DNA"/>
</dbReference>
<keyword evidence="1" id="KW-0812">Transmembrane</keyword>
<gene>
    <name evidence="2" type="ORF">V8G58_00355</name>
</gene>